<dbReference type="PANTHER" id="PTHR16320">
    <property type="entry name" value="SPHINGOMYELINASE FAMILY MEMBER"/>
    <property type="match status" value="1"/>
</dbReference>
<dbReference type="STRING" id="6182.A0A4Z2D7K0"/>
<dbReference type="SUPFAM" id="SSF56219">
    <property type="entry name" value="DNase I-like"/>
    <property type="match status" value="1"/>
</dbReference>
<evidence type="ECO:0000256" key="11">
    <source>
        <dbReference type="ARBA" id="ARBA00022989"/>
    </source>
</evidence>
<evidence type="ECO:0000313" key="16">
    <source>
        <dbReference type="EMBL" id="TNN12481.1"/>
    </source>
</evidence>
<evidence type="ECO:0000256" key="8">
    <source>
        <dbReference type="ARBA" id="ARBA00022801"/>
    </source>
</evidence>
<feature type="domain" description="Endonuclease/exonuclease/phosphatase" evidence="15">
    <location>
        <begin position="9"/>
        <end position="305"/>
    </location>
</feature>
<evidence type="ECO:0000256" key="12">
    <source>
        <dbReference type="ARBA" id="ARBA00023098"/>
    </source>
</evidence>
<dbReference type="GO" id="GO:0046872">
    <property type="term" value="F:metal ion binding"/>
    <property type="evidence" value="ECO:0007669"/>
    <property type="project" value="UniProtKB-KW"/>
</dbReference>
<proteinExistence type="inferred from homology"/>
<comment type="similarity">
    <text evidence="4">Belongs to the neutral sphingomyelinase family.</text>
</comment>
<dbReference type="InterPro" id="IPR038772">
    <property type="entry name" value="Sph/SMPD2-like"/>
</dbReference>
<keyword evidence="8" id="KW-0378">Hydrolase</keyword>
<comment type="pathway">
    <text evidence="3">Sphingolipid metabolism.</text>
</comment>
<evidence type="ECO:0000256" key="6">
    <source>
        <dbReference type="ARBA" id="ARBA00022692"/>
    </source>
</evidence>
<dbReference type="InterPro" id="IPR005135">
    <property type="entry name" value="Endo/exonuclease/phosphatase"/>
</dbReference>
<dbReference type="OrthoDB" id="387657at2759"/>
<keyword evidence="7" id="KW-0479">Metal-binding</keyword>
<keyword evidence="11 14" id="KW-1133">Transmembrane helix</keyword>
<evidence type="ECO:0000256" key="3">
    <source>
        <dbReference type="ARBA" id="ARBA00004991"/>
    </source>
</evidence>
<dbReference type="EMBL" id="SKCS01000224">
    <property type="protein sequence ID" value="TNN12481.1"/>
    <property type="molecule type" value="Genomic_DNA"/>
</dbReference>
<comment type="pathway">
    <text evidence="2">Lipid metabolism; sphingolipid metabolism.</text>
</comment>
<protein>
    <recommendedName>
        <fullName evidence="5">sphingomyelin phosphodiesterase</fullName>
        <ecNumber evidence="5">3.1.4.12</ecNumber>
    </recommendedName>
</protein>
<evidence type="ECO:0000256" key="4">
    <source>
        <dbReference type="ARBA" id="ARBA00006335"/>
    </source>
</evidence>
<keyword evidence="6 14" id="KW-0812">Transmembrane</keyword>
<gene>
    <name evidence="16" type="ORF">EWB00_003707</name>
</gene>
<accession>A0A4Z2D7K0</accession>
<evidence type="ECO:0000256" key="5">
    <source>
        <dbReference type="ARBA" id="ARBA00012369"/>
    </source>
</evidence>
<dbReference type="GO" id="GO:0004767">
    <property type="term" value="F:sphingomyelin phosphodiesterase activity"/>
    <property type="evidence" value="ECO:0007669"/>
    <property type="project" value="UniProtKB-EC"/>
</dbReference>
<keyword evidence="12" id="KW-0443">Lipid metabolism</keyword>
<dbReference type="GO" id="GO:0006665">
    <property type="term" value="P:sphingolipid metabolic process"/>
    <property type="evidence" value="ECO:0007669"/>
    <property type="project" value="UniProtKB-KW"/>
</dbReference>
<evidence type="ECO:0000259" key="15">
    <source>
        <dbReference type="Pfam" id="PF03372"/>
    </source>
</evidence>
<evidence type="ECO:0000256" key="7">
    <source>
        <dbReference type="ARBA" id="ARBA00022723"/>
    </source>
</evidence>
<dbReference type="PANTHER" id="PTHR16320:SF24">
    <property type="entry name" value="PHOSPHODIESTERASE, PUTATIVE-RELATED"/>
    <property type="match status" value="1"/>
</dbReference>
<dbReference type="GO" id="GO:0016020">
    <property type="term" value="C:membrane"/>
    <property type="evidence" value="ECO:0007669"/>
    <property type="project" value="UniProtKB-SubCell"/>
</dbReference>
<dbReference type="InterPro" id="IPR036691">
    <property type="entry name" value="Endo/exonu/phosph_ase_sf"/>
</dbReference>
<comment type="caution">
    <text evidence="16">The sequence shown here is derived from an EMBL/GenBank/DDBJ whole genome shotgun (WGS) entry which is preliminary data.</text>
</comment>
<dbReference type="Proteomes" id="UP000311919">
    <property type="component" value="Unassembled WGS sequence"/>
</dbReference>
<evidence type="ECO:0000256" key="13">
    <source>
        <dbReference type="ARBA" id="ARBA00023136"/>
    </source>
</evidence>
<evidence type="ECO:0000256" key="2">
    <source>
        <dbReference type="ARBA" id="ARBA00004760"/>
    </source>
</evidence>
<dbReference type="Pfam" id="PF03372">
    <property type="entry name" value="Exo_endo_phos"/>
    <property type="match status" value="1"/>
</dbReference>
<name>A0A4Z2D7K0_SCHJA</name>
<reference evidence="16 17" key="1">
    <citation type="submission" date="2019-03" db="EMBL/GenBank/DDBJ databases">
        <title>An improved genome assembly of the fluke Schistosoma japonicum.</title>
        <authorList>
            <person name="Hu W."/>
            <person name="Luo F."/>
            <person name="Yin M."/>
            <person name="Mo X."/>
            <person name="Sun C."/>
            <person name="Wu Q."/>
            <person name="Zhu B."/>
            <person name="Xiang M."/>
            <person name="Wang J."/>
            <person name="Wang Y."/>
            <person name="Zhang T."/>
            <person name="Xu B."/>
            <person name="Zheng H."/>
            <person name="Feng Z."/>
        </authorList>
    </citation>
    <scope>NUCLEOTIDE SEQUENCE [LARGE SCALE GENOMIC DNA]</scope>
    <source>
        <strain evidence="16">HuSjv2</strain>
        <tissue evidence="16">Worms</tissue>
    </source>
</reference>
<keyword evidence="13 14" id="KW-0472">Membrane</keyword>
<evidence type="ECO:0000256" key="1">
    <source>
        <dbReference type="ARBA" id="ARBA00004141"/>
    </source>
</evidence>
<keyword evidence="10" id="KW-0746">Sphingolipid metabolism</keyword>
<keyword evidence="9" id="KW-0460">Magnesium</keyword>
<evidence type="ECO:0000313" key="17">
    <source>
        <dbReference type="Proteomes" id="UP000311919"/>
    </source>
</evidence>
<dbReference type="Gene3D" id="3.60.10.10">
    <property type="entry name" value="Endonuclease/exonuclease/phosphatase"/>
    <property type="match status" value="1"/>
</dbReference>
<sequence>MVNEKFKVLTFNCWFVKKIVNLLLRAVFFPSSTVRKEDRVNAIASKLANGDFDVILLQEIWLESDYRKLRLLLDDKYPYSNYFYCNLIGTGMCIFSKWIIECVFTHPFTTNGYPHLIHQADYYCGKGIGLARITSKEGFRINFYVTHLIARYELDRMLDKYNGHRISQLVEVMEFVRMTSTGSDAIIITGDFNLESNTSAIELLCTSLKLSDAWLNNTVAQKSTNVKELESEGCTCDRADNPYRNPLWTNTYGNGERLDYIFYRSGPSVIDSFHIPSYAKLVCDSCWLDMRKVPDDPYGLHYSDHEGVAASFTITRLHSPVKPEGETMSTSELNRLRDLLLDADEQLTRGLNQCLRGRAMHLTWALFITFFLVILILIYPSYWFTSIMKCLLEILLGIILFSLIWGSLIGRTIEKAGLQNAKHSISTLFSRLDTPPKDYALVK</sequence>
<dbReference type="EC" id="3.1.4.12" evidence="5"/>
<organism evidence="16 17">
    <name type="scientific">Schistosoma japonicum</name>
    <name type="common">Blood fluke</name>
    <dbReference type="NCBI Taxonomy" id="6182"/>
    <lineage>
        <taxon>Eukaryota</taxon>
        <taxon>Metazoa</taxon>
        <taxon>Spiralia</taxon>
        <taxon>Lophotrochozoa</taxon>
        <taxon>Platyhelminthes</taxon>
        <taxon>Trematoda</taxon>
        <taxon>Digenea</taxon>
        <taxon>Strigeidida</taxon>
        <taxon>Schistosomatoidea</taxon>
        <taxon>Schistosomatidae</taxon>
        <taxon>Schistosoma</taxon>
    </lineage>
</organism>
<evidence type="ECO:0000256" key="14">
    <source>
        <dbReference type="SAM" id="Phobius"/>
    </source>
</evidence>
<feature type="transmembrane region" description="Helical" evidence="14">
    <location>
        <begin position="394"/>
        <end position="413"/>
    </location>
</feature>
<evidence type="ECO:0000256" key="9">
    <source>
        <dbReference type="ARBA" id="ARBA00022842"/>
    </source>
</evidence>
<keyword evidence="17" id="KW-1185">Reference proteome</keyword>
<dbReference type="AlphaFoldDB" id="A0A4Z2D7K0"/>
<evidence type="ECO:0000256" key="10">
    <source>
        <dbReference type="ARBA" id="ARBA00022919"/>
    </source>
</evidence>
<feature type="transmembrane region" description="Helical" evidence="14">
    <location>
        <begin position="362"/>
        <end position="382"/>
    </location>
</feature>
<comment type="subcellular location">
    <subcellularLocation>
        <location evidence="1">Membrane</location>
        <topology evidence="1">Multi-pass membrane protein</topology>
    </subcellularLocation>
</comment>